<evidence type="ECO:0000313" key="2">
    <source>
        <dbReference type="Proteomes" id="UP000318717"/>
    </source>
</evidence>
<dbReference type="EMBL" id="BJLF01000006">
    <property type="protein sequence ID" value="GEA50719.1"/>
    <property type="molecule type" value="Genomic_DNA"/>
</dbReference>
<organism evidence="1 2">
    <name type="scientific">Vibrio inusitatus NBRC 102082</name>
    <dbReference type="NCBI Taxonomy" id="1219070"/>
    <lineage>
        <taxon>Bacteria</taxon>
        <taxon>Pseudomonadati</taxon>
        <taxon>Pseudomonadota</taxon>
        <taxon>Gammaproteobacteria</taxon>
        <taxon>Vibrionales</taxon>
        <taxon>Vibrionaceae</taxon>
        <taxon>Vibrio</taxon>
    </lineage>
</organism>
<evidence type="ECO:0000313" key="1">
    <source>
        <dbReference type="EMBL" id="GEA50719.1"/>
    </source>
</evidence>
<protein>
    <submittedName>
        <fullName evidence="1">Uncharacterized protein</fullName>
    </submittedName>
</protein>
<name>A0A4Y3HUA1_9VIBR</name>
<reference evidence="1 2" key="1">
    <citation type="submission" date="2019-06" db="EMBL/GenBank/DDBJ databases">
        <title>Whole genome shotgun sequence of Vibrio inusitatus NBRC 102082.</title>
        <authorList>
            <person name="Hosoyama A."/>
            <person name="Uohara A."/>
            <person name="Ohji S."/>
            <person name="Ichikawa N."/>
        </authorList>
    </citation>
    <scope>NUCLEOTIDE SEQUENCE [LARGE SCALE GENOMIC DNA]</scope>
    <source>
        <strain evidence="1 2">NBRC 102082</strain>
    </source>
</reference>
<gene>
    <name evidence="1" type="ORF">VIN01S_15230</name>
</gene>
<comment type="caution">
    <text evidence="1">The sequence shown here is derived from an EMBL/GenBank/DDBJ whole genome shotgun (WGS) entry which is preliminary data.</text>
</comment>
<dbReference type="RefSeq" id="WP_141345077.1">
    <property type="nucleotide sequence ID" value="NZ_BJLF01000006.1"/>
</dbReference>
<sequence>MNQNEFEQLVKSASECADLPSALLLLQECEYEEVSEVALSLKGQFAVAEVDGEQRVYHVTTQQEGDDLQEYVEHVMNTDEHVIRFVAWFFDAYFDVKQRDAYKLAGKTYQQPKRG</sequence>
<dbReference type="Proteomes" id="UP000318717">
    <property type="component" value="Unassembled WGS sequence"/>
</dbReference>
<keyword evidence="2" id="KW-1185">Reference proteome</keyword>
<dbReference type="OrthoDB" id="5816727at2"/>
<proteinExistence type="predicted"/>
<accession>A0A4Y3HUA1</accession>
<dbReference type="AlphaFoldDB" id="A0A4Y3HUA1"/>